<name>A0ABT7XMT5_9NEIS</name>
<dbReference type="SUPFAM" id="SSF54909">
    <property type="entry name" value="Dimeric alpha+beta barrel"/>
    <property type="match status" value="1"/>
</dbReference>
<dbReference type="Proteomes" id="UP001168540">
    <property type="component" value="Unassembled WGS sequence"/>
</dbReference>
<gene>
    <name evidence="2" type="ORF">QU481_09435</name>
</gene>
<comment type="caution">
    <text evidence="2">The sequence shown here is derived from an EMBL/GenBank/DDBJ whole genome shotgun (WGS) entry which is preliminary data.</text>
</comment>
<feature type="domain" description="ABM" evidence="1">
    <location>
        <begin position="3"/>
        <end position="91"/>
    </location>
</feature>
<dbReference type="PROSITE" id="PS51725">
    <property type="entry name" value="ABM"/>
    <property type="match status" value="1"/>
</dbReference>
<sequence>MSLYVIATIHCTPAGLATVRAAMHDMVPASRQESGCLRYDLLESAHDPHVLTVFEAYASDAALEAHRTSAHYQTYRTRVADSLAEPVKVELLYAVDAAG</sequence>
<evidence type="ECO:0000313" key="2">
    <source>
        <dbReference type="EMBL" id="MDN0075111.1"/>
    </source>
</evidence>
<protein>
    <submittedName>
        <fullName evidence="2">Quinol monooxygenase</fullName>
        <ecNumber evidence="2">1.-.-.-</ecNumber>
    </submittedName>
</protein>
<dbReference type="InterPro" id="IPR011008">
    <property type="entry name" value="Dimeric_a/b-barrel"/>
</dbReference>
<organism evidence="2 3">
    <name type="scientific">Crenobacter oryzisoli</name>
    <dbReference type="NCBI Taxonomy" id="3056844"/>
    <lineage>
        <taxon>Bacteria</taxon>
        <taxon>Pseudomonadati</taxon>
        <taxon>Pseudomonadota</taxon>
        <taxon>Betaproteobacteria</taxon>
        <taxon>Neisseriales</taxon>
        <taxon>Neisseriaceae</taxon>
        <taxon>Crenobacter</taxon>
    </lineage>
</organism>
<dbReference type="PANTHER" id="PTHR33336">
    <property type="entry name" value="QUINOL MONOOXYGENASE YGIN-RELATED"/>
    <property type="match status" value="1"/>
</dbReference>
<proteinExistence type="predicted"/>
<dbReference type="Gene3D" id="3.30.70.100">
    <property type="match status" value="1"/>
</dbReference>
<reference evidence="2" key="1">
    <citation type="submission" date="2023-06" db="EMBL/GenBank/DDBJ databases">
        <authorList>
            <person name="Zhang S."/>
        </authorList>
    </citation>
    <scope>NUCLEOTIDE SEQUENCE</scope>
    <source>
        <strain evidence="2">SG2303</strain>
    </source>
</reference>
<dbReference type="PANTHER" id="PTHR33336:SF3">
    <property type="entry name" value="ABM DOMAIN-CONTAINING PROTEIN"/>
    <property type="match status" value="1"/>
</dbReference>
<dbReference type="RefSeq" id="WP_289829704.1">
    <property type="nucleotide sequence ID" value="NZ_JAUEDK010000013.1"/>
</dbReference>
<keyword evidence="2" id="KW-0560">Oxidoreductase</keyword>
<dbReference type="EMBL" id="JAUEDK010000013">
    <property type="protein sequence ID" value="MDN0075111.1"/>
    <property type="molecule type" value="Genomic_DNA"/>
</dbReference>
<dbReference type="EC" id="1.-.-.-" evidence="2"/>
<dbReference type="GO" id="GO:0004497">
    <property type="term" value="F:monooxygenase activity"/>
    <property type="evidence" value="ECO:0007669"/>
    <property type="project" value="UniProtKB-KW"/>
</dbReference>
<evidence type="ECO:0000313" key="3">
    <source>
        <dbReference type="Proteomes" id="UP001168540"/>
    </source>
</evidence>
<dbReference type="InterPro" id="IPR050744">
    <property type="entry name" value="AI-2_Isomerase_LsrG"/>
</dbReference>
<evidence type="ECO:0000259" key="1">
    <source>
        <dbReference type="PROSITE" id="PS51725"/>
    </source>
</evidence>
<keyword evidence="2" id="KW-0503">Monooxygenase</keyword>
<keyword evidence="3" id="KW-1185">Reference proteome</keyword>
<accession>A0ABT7XMT5</accession>
<dbReference type="Pfam" id="PF03992">
    <property type="entry name" value="ABM"/>
    <property type="match status" value="1"/>
</dbReference>
<dbReference type="InterPro" id="IPR007138">
    <property type="entry name" value="ABM_dom"/>
</dbReference>